<dbReference type="GO" id="GO:0003723">
    <property type="term" value="F:RNA binding"/>
    <property type="evidence" value="ECO:0007669"/>
    <property type="project" value="UniProtKB-KW"/>
</dbReference>
<evidence type="ECO:0000313" key="5">
    <source>
        <dbReference type="Proteomes" id="UP000026961"/>
    </source>
</evidence>
<sequence length="734" mass="81922">MVSEQSIRGVSGVEMKWESAGGQRNCQQLGGGVFGGDAHHLFDEMSTCPRGDSAAVLHVTVSQIIYPVTYEVLHQVYDTYGAVAVQVLAVSTWQVKALVSFMSSHDAERARSATHSRDIYNGGCLLDVQHVQMFPGDGATATHTTCLTMVPSSATARPAAKSIAAAPERVFPATTASSVSSITSAAMVTSVPFNKTKKAETDMDKAVENLDKTIQDLCTKIDRMLEAFRHTKVDLSLSKDSTRDVAALSANTDPTSIALEVNTEAGSTNHVDIAKLGMGTTIECSMKCENQLANDDGGKDMAKEEWMELMEVDTKFTTMYLCFRDPLLIINAIPPRNWSWCLSRDYFRVVGLSFVSLKLEVLYGCFDRSSEYTASPPPVPPWRAAIPWNKAEMTSGSRPLPWPDPQLCQGSGGVVVKLLQPWPPLIQTSVQAEIETLNLYGESHQVSLNYSVAQFMSRTINSTEGLLQNLIVGWCIWYEICLSGAFRKAYQHTHHSTYGWAYGDHELFLLLMLISHPSPDAWCDCLFSGANVDGNCTCKSHERRTHRHARCYTIPISFQVQSNNNDVLDDTSWTQFGSNNGFQQESWSTCNLGLLLRNGGVRYSVCEQQEGKGSIFLGRKLMLWTNVKVIRREYTNKVLWLSVANSWDLIWAVLQQLLCTSELILQWNQHGQTHELLLQREQLKLGAVHLSLEASTFSKNSRGIELNQYKTLWRDIRRLQVVYTISFLISMYKQ</sequence>
<dbReference type="EnsemblPlants" id="OGLUM02G31240.1">
    <property type="protein sequence ID" value="OGLUM02G31240.1"/>
    <property type="gene ID" value="OGLUM02G31240"/>
</dbReference>
<name>A0A0D9YXI8_9ORYZ</name>
<dbReference type="Gene3D" id="3.30.70.330">
    <property type="match status" value="1"/>
</dbReference>
<accession>A0A0D9YXI8</accession>
<proteinExistence type="predicted"/>
<dbReference type="InterPro" id="IPR012677">
    <property type="entry name" value="Nucleotide-bd_a/b_plait_sf"/>
</dbReference>
<dbReference type="InterPro" id="IPR021790">
    <property type="entry name" value="PTBP1-like_RRM2"/>
</dbReference>
<dbReference type="AlphaFoldDB" id="A0A0D9YXI8"/>
<dbReference type="Gramene" id="OGLUM02G31240.1">
    <property type="protein sequence ID" value="OGLUM02G31240.1"/>
    <property type="gene ID" value="OGLUM02G31240"/>
</dbReference>
<evidence type="ECO:0000313" key="4">
    <source>
        <dbReference type="EnsemblPlants" id="OGLUM02G31240.1"/>
    </source>
</evidence>
<protein>
    <recommendedName>
        <fullName evidence="3">PTBP1-like RNA recognition motif 2 domain-containing protein</fullName>
    </recommendedName>
</protein>
<keyword evidence="1" id="KW-0677">Repeat</keyword>
<dbReference type="HOGENOM" id="CLU_011184_3_0_1"/>
<dbReference type="InterPro" id="IPR035979">
    <property type="entry name" value="RBD_domain_sf"/>
</dbReference>
<evidence type="ECO:0000259" key="3">
    <source>
        <dbReference type="Pfam" id="PF11835"/>
    </source>
</evidence>
<reference evidence="4" key="2">
    <citation type="submission" date="2018-05" db="EMBL/GenBank/DDBJ databases">
        <title>OgluRS3 (Oryza glumaepatula Reference Sequence Version 3).</title>
        <authorList>
            <person name="Zhang J."/>
            <person name="Kudrna D."/>
            <person name="Lee S."/>
            <person name="Talag J."/>
            <person name="Welchert J."/>
            <person name="Wing R.A."/>
        </authorList>
    </citation>
    <scope>NUCLEOTIDE SEQUENCE [LARGE SCALE GENOMIC DNA]</scope>
</reference>
<feature type="domain" description="PTBP1-like RNA recognition motif 2" evidence="3">
    <location>
        <begin position="45"/>
        <end position="133"/>
    </location>
</feature>
<dbReference type="CDD" id="cd12422">
    <property type="entry name" value="RRM2_PTBP1_hnRNPL_like"/>
    <property type="match status" value="1"/>
</dbReference>
<dbReference type="eggNOG" id="KOG1190">
    <property type="taxonomic scope" value="Eukaryota"/>
</dbReference>
<evidence type="ECO:0000256" key="2">
    <source>
        <dbReference type="ARBA" id="ARBA00022884"/>
    </source>
</evidence>
<dbReference type="STRING" id="40148.A0A0D9YXI8"/>
<keyword evidence="2" id="KW-0694">RNA-binding</keyword>
<dbReference type="SUPFAM" id="SSF54928">
    <property type="entry name" value="RNA-binding domain, RBD"/>
    <property type="match status" value="1"/>
</dbReference>
<dbReference type="Pfam" id="PF11835">
    <property type="entry name" value="RRM_8"/>
    <property type="match status" value="1"/>
</dbReference>
<organism evidence="4">
    <name type="scientific">Oryza glumipatula</name>
    <dbReference type="NCBI Taxonomy" id="40148"/>
    <lineage>
        <taxon>Eukaryota</taxon>
        <taxon>Viridiplantae</taxon>
        <taxon>Streptophyta</taxon>
        <taxon>Embryophyta</taxon>
        <taxon>Tracheophyta</taxon>
        <taxon>Spermatophyta</taxon>
        <taxon>Magnoliopsida</taxon>
        <taxon>Liliopsida</taxon>
        <taxon>Poales</taxon>
        <taxon>Poaceae</taxon>
        <taxon>BOP clade</taxon>
        <taxon>Oryzoideae</taxon>
        <taxon>Oryzeae</taxon>
        <taxon>Oryzinae</taxon>
        <taxon>Oryza</taxon>
    </lineage>
</organism>
<dbReference type="Proteomes" id="UP000026961">
    <property type="component" value="Chromosome 2"/>
</dbReference>
<evidence type="ECO:0000256" key="1">
    <source>
        <dbReference type="ARBA" id="ARBA00022737"/>
    </source>
</evidence>
<keyword evidence="5" id="KW-1185">Reference proteome</keyword>
<dbReference type="PANTHER" id="PTHR15592">
    <property type="entry name" value="MATRIN 3/NUCLEAR PROTEIN 220-RELATED"/>
    <property type="match status" value="1"/>
</dbReference>
<reference evidence="4" key="1">
    <citation type="submission" date="2015-04" db="UniProtKB">
        <authorList>
            <consortium name="EnsemblPlants"/>
        </authorList>
    </citation>
    <scope>IDENTIFICATION</scope>
</reference>